<evidence type="ECO:0000256" key="4">
    <source>
        <dbReference type="ARBA" id="ARBA00022777"/>
    </source>
</evidence>
<dbReference type="GO" id="GO:0007254">
    <property type="term" value="P:JNK cascade"/>
    <property type="evidence" value="ECO:0007669"/>
    <property type="project" value="TreeGrafter"/>
</dbReference>
<dbReference type="PANTHER" id="PTHR46716:SF1">
    <property type="entry name" value="MITOGEN-ACTIVATED PROTEIN KINASE KINASE KINASE 7"/>
    <property type="match status" value="1"/>
</dbReference>
<evidence type="ECO:0000256" key="3">
    <source>
        <dbReference type="ARBA" id="ARBA00022741"/>
    </source>
</evidence>
<evidence type="ECO:0000259" key="6">
    <source>
        <dbReference type="PROSITE" id="PS50011"/>
    </source>
</evidence>
<dbReference type="Pfam" id="PF07714">
    <property type="entry name" value="PK_Tyr_Ser-Thr"/>
    <property type="match status" value="1"/>
</dbReference>
<evidence type="ECO:0000313" key="8">
    <source>
        <dbReference type="Proteomes" id="UP000018888"/>
    </source>
</evidence>
<evidence type="ECO:0000256" key="1">
    <source>
        <dbReference type="ARBA" id="ARBA00022527"/>
    </source>
</evidence>
<dbReference type="PANTHER" id="PTHR46716">
    <property type="entry name" value="MITOGEN-ACTIVATED PROTEIN KINASE KINASE KINASE 7"/>
    <property type="match status" value="1"/>
</dbReference>
<dbReference type="InterPro" id="IPR011009">
    <property type="entry name" value="Kinase-like_dom_sf"/>
</dbReference>
<comment type="caution">
    <text evidence="7">The sequence shown here is derived from an EMBL/GenBank/DDBJ whole genome shotgun (WGS) entry which is preliminary data.</text>
</comment>
<dbReference type="Gene3D" id="1.10.510.10">
    <property type="entry name" value="Transferase(Phosphotransferase) domain 1"/>
    <property type="match status" value="1"/>
</dbReference>
<dbReference type="SUPFAM" id="SSF56112">
    <property type="entry name" value="Protein kinase-like (PK-like)"/>
    <property type="match status" value="1"/>
</dbReference>
<organism evidence="7 8">
    <name type="scientific">Rhizophagus irregularis (strain DAOM 181602 / DAOM 197198 / MUCL 43194)</name>
    <name type="common">Arbuscular mycorrhizal fungus</name>
    <name type="synonym">Glomus intraradices</name>
    <dbReference type="NCBI Taxonomy" id="747089"/>
    <lineage>
        <taxon>Eukaryota</taxon>
        <taxon>Fungi</taxon>
        <taxon>Fungi incertae sedis</taxon>
        <taxon>Mucoromycota</taxon>
        <taxon>Glomeromycotina</taxon>
        <taxon>Glomeromycetes</taxon>
        <taxon>Glomerales</taxon>
        <taxon>Glomeraceae</taxon>
        <taxon>Rhizophagus</taxon>
    </lineage>
</organism>
<reference evidence="7 8" key="1">
    <citation type="journal article" date="2013" name="Proc. Natl. Acad. Sci. U.S.A.">
        <title>Genome of an arbuscular mycorrhizal fungus provides insight into the oldest plant symbiosis.</title>
        <authorList>
            <person name="Tisserant E."/>
            <person name="Malbreil M."/>
            <person name="Kuo A."/>
            <person name="Kohler A."/>
            <person name="Symeonidi A."/>
            <person name="Balestrini R."/>
            <person name="Charron P."/>
            <person name="Duensing N."/>
            <person name="Frei Dit Frey N."/>
            <person name="Gianinazzi-Pearson V."/>
            <person name="Gilbert L.B."/>
            <person name="Handa Y."/>
            <person name="Herr J.R."/>
            <person name="Hijri M."/>
            <person name="Koul R."/>
            <person name="Kawaguchi M."/>
            <person name="Krajinski F."/>
            <person name="Lammers P.J."/>
            <person name="Masclaux F.G."/>
            <person name="Murat C."/>
            <person name="Morin E."/>
            <person name="Ndikumana S."/>
            <person name="Pagni M."/>
            <person name="Petitpierre D."/>
            <person name="Requena N."/>
            <person name="Rosikiewicz P."/>
            <person name="Riley R."/>
            <person name="Saito K."/>
            <person name="San Clemente H."/>
            <person name="Shapiro H."/>
            <person name="van Tuinen D."/>
            <person name="Becard G."/>
            <person name="Bonfante P."/>
            <person name="Paszkowski U."/>
            <person name="Shachar-Hill Y.Y."/>
            <person name="Tuskan G.A."/>
            <person name="Young P.W."/>
            <person name="Sanders I.R."/>
            <person name="Henrissat B."/>
            <person name="Rensing S.A."/>
            <person name="Grigoriev I.V."/>
            <person name="Corradi N."/>
            <person name="Roux C."/>
            <person name="Martin F."/>
        </authorList>
    </citation>
    <scope>NUCLEOTIDE SEQUENCE [LARGE SCALE GENOMIC DNA]</scope>
    <source>
        <strain evidence="7 8">DAOM 197198</strain>
    </source>
</reference>
<dbReference type="InterPro" id="IPR000719">
    <property type="entry name" value="Prot_kinase_dom"/>
</dbReference>
<dbReference type="GO" id="GO:0004709">
    <property type="term" value="F:MAP kinase kinase kinase activity"/>
    <property type="evidence" value="ECO:0007669"/>
    <property type="project" value="TreeGrafter"/>
</dbReference>
<evidence type="ECO:0000256" key="2">
    <source>
        <dbReference type="ARBA" id="ARBA00022679"/>
    </source>
</evidence>
<reference evidence="7 8" key="2">
    <citation type="journal article" date="2018" name="New Phytol.">
        <title>High intraspecific genome diversity in the model arbuscular mycorrhizal symbiont Rhizophagus irregularis.</title>
        <authorList>
            <person name="Chen E.C.H."/>
            <person name="Morin E."/>
            <person name="Beaudet D."/>
            <person name="Noel J."/>
            <person name="Yildirir G."/>
            <person name="Ndikumana S."/>
            <person name="Charron P."/>
            <person name="St-Onge C."/>
            <person name="Giorgi J."/>
            <person name="Kruger M."/>
            <person name="Marton T."/>
            <person name="Ropars J."/>
            <person name="Grigoriev I.V."/>
            <person name="Hainaut M."/>
            <person name="Henrissat B."/>
            <person name="Roux C."/>
            <person name="Martin F."/>
            <person name="Corradi N."/>
        </authorList>
    </citation>
    <scope>NUCLEOTIDE SEQUENCE [LARGE SCALE GENOMIC DNA]</scope>
    <source>
        <strain evidence="7 8">DAOM 197198</strain>
    </source>
</reference>
<dbReference type="GO" id="GO:0006955">
    <property type="term" value="P:immune response"/>
    <property type="evidence" value="ECO:0007669"/>
    <property type="project" value="TreeGrafter"/>
</dbReference>
<evidence type="ECO:0000313" key="7">
    <source>
        <dbReference type="EMBL" id="POG58995.1"/>
    </source>
</evidence>
<keyword evidence="4" id="KW-0418">Kinase</keyword>
<dbReference type="Proteomes" id="UP000018888">
    <property type="component" value="Unassembled WGS sequence"/>
</dbReference>
<dbReference type="EMBL" id="AUPC02000482">
    <property type="protein sequence ID" value="POG58995.1"/>
    <property type="molecule type" value="Genomic_DNA"/>
</dbReference>
<proteinExistence type="predicted"/>
<dbReference type="GO" id="GO:0005524">
    <property type="term" value="F:ATP binding"/>
    <property type="evidence" value="ECO:0007669"/>
    <property type="project" value="UniProtKB-KW"/>
</dbReference>
<keyword evidence="1" id="KW-0723">Serine/threonine-protein kinase</keyword>
<feature type="domain" description="Protein kinase" evidence="6">
    <location>
        <begin position="1"/>
        <end position="92"/>
    </location>
</feature>
<dbReference type="PROSITE" id="PS50011">
    <property type="entry name" value="PROTEIN_KINASE_DOM"/>
    <property type="match status" value="1"/>
</dbReference>
<evidence type="ECO:0000256" key="5">
    <source>
        <dbReference type="ARBA" id="ARBA00022840"/>
    </source>
</evidence>
<keyword evidence="5" id="KW-0067">ATP-binding</keyword>
<keyword evidence="2" id="KW-0808">Transferase</keyword>
<dbReference type="InterPro" id="IPR001245">
    <property type="entry name" value="Ser-Thr/Tyr_kinase_cat_dom"/>
</dbReference>
<dbReference type="AlphaFoldDB" id="A0A2P4P0T3"/>
<gene>
    <name evidence="7" type="ORF">GLOIN_2v1725944</name>
</gene>
<keyword evidence="3" id="KW-0547">Nucleotide-binding</keyword>
<keyword evidence="8" id="KW-1185">Reference proteome</keyword>
<sequence>MAPEILRNNPYTPASDIYSFSMIMWEFTSGIPPFKCEAHDYDLILSICKGERPKIIKNTPKCYVNLMKKCWDSNPANRPTIIMLENVISEWIGCISDYYRINSDGNYKFDVPNIDNQLKDVMLEFVMANKSLAQEQVNSSITQSHPQAHYTSRKLAEIL</sequence>
<feature type="non-terminal residue" evidence="7">
    <location>
        <position position="159"/>
    </location>
</feature>
<name>A0A2P4P0T3_RHIID</name>
<accession>A0A2P4P0T3</accession>
<protein>
    <submittedName>
        <fullName evidence="7">Kinase-like domain-containing protein</fullName>
    </submittedName>
</protein>